<keyword evidence="3" id="KW-1185">Reference proteome</keyword>
<evidence type="ECO:0000256" key="1">
    <source>
        <dbReference type="SAM" id="SignalP"/>
    </source>
</evidence>
<gene>
    <name evidence="2" type="ORF">LTR36_009854</name>
</gene>
<keyword evidence="1" id="KW-0732">Signal</keyword>
<sequence length="169" mass="17777">MHLLAPLLALLSALALPTLATTGPPICITLTGYSNTDCALRYGGEQHQLGSPHTLCNANPTPKPPGFWHINGLTDKPPPPPNKCQNFDDAPLTSFYYEWRAARAPVGQSGRAAGSHCVVTSYYQPGCPQGEGEHKHVGDAVEGSGLCHKPRFSGMGVGSVGVSCEGDEL</sequence>
<feature type="signal peptide" evidence="1">
    <location>
        <begin position="1"/>
        <end position="20"/>
    </location>
</feature>
<organism evidence="2 3">
    <name type="scientific">Oleoguttula mirabilis</name>
    <dbReference type="NCBI Taxonomy" id="1507867"/>
    <lineage>
        <taxon>Eukaryota</taxon>
        <taxon>Fungi</taxon>
        <taxon>Dikarya</taxon>
        <taxon>Ascomycota</taxon>
        <taxon>Pezizomycotina</taxon>
        <taxon>Dothideomycetes</taxon>
        <taxon>Dothideomycetidae</taxon>
        <taxon>Mycosphaerellales</taxon>
        <taxon>Teratosphaeriaceae</taxon>
        <taxon>Oleoguttula</taxon>
    </lineage>
</organism>
<reference evidence="2 3" key="1">
    <citation type="submission" date="2021-11" db="EMBL/GenBank/DDBJ databases">
        <title>Black yeast isolated from Biological Soil Crust.</title>
        <authorList>
            <person name="Kurbessoian T."/>
        </authorList>
    </citation>
    <scope>NUCLEOTIDE SEQUENCE [LARGE SCALE GENOMIC DNA]</scope>
    <source>
        <strain evidence="2 3">CCFEE 5522</strain>
    </source>
</reference>
<evidence type="ECO:0000313" key="3">
    <source>
        <dbReference type="Proteomes" id="UP001324427"/>
    </source>
</evidence>
<dbReference type="EMBL" id="JAVFHQ010000076">
    <property type="protein sequence ID" value="KAK4540038.1"/>
    <property type="molecule type" value="Genomic_DNA"/>
</dbReference>
<comment type="caution">
    <text evidence="2">The sequence shown here is derived from an EMBL/GenBank/DDBJ whole genome shotgun (WGS) entry which is preliminary data.</text>
</comment>
<name>A0AAV9J5K5_9PEZI</name>
<dbReference type="Proteomes" id="UP001324427">
    <property type="component" value="Unassembled WGS sequence"/>
</dbReference>
<evidence type="ECO:0000313" key="2">
    <source>
        <dbReference type="EMBL" id="KAK4540038.1"/>
    </source>
</evidence>
<accession>A0AAV9J5K5</accession>
<protein>
    <submittedName>
        <fullName evidence="2">Uncharacterized protein</fullName>
    </submittedName>
</protein>
<proteinExistence type="predicted"/>
<dbReference type="AlphaFoldDB" id="A0AAV9J5K5"/>
<feature type="chain" id="PRO_5043586460" evidence="1">
    <location>
        <begin position="21"/>
        <end position="169"/>
    </location>
</feature>